<evidence type="ECO:0000313" key="4">
    <source>
        <dbReference type="Proteomes" id="UP000005019"/>
    </source>
</evidence>
<dbReference type="InterPro" id="IPR040079">
    <property type="entry name" value="Glutathione_S-Trfase"/>
</dbReference>
<dbReference type="STRING" id="1000565.METUNv1_03039"/>
<dbReference type="InterPro" id="IPR036249">
    <property type="entry name" value="Thioredoxin-like_sf"/>
</dbReference>
<dbReference type="Pfam" id="PF13409">
    <property type="entry name" value="GST_N_2"/>
    <property type="match status" value="1"/>
</dbReference>
<dbReference type="PROSITE" id="PS50405">
    <property type="entry name" value="GST_CTER"/>
    <property type="match status" value="1"/>
</dbReference>
<gene>
    <name evidence="3" type="ORF">METUNv1_03039</name>
</gene>
<dbReference type="PANTHER" id="PTHR44051:SF8">
    <property type="entry name" value="GLUTATHIONE S-TRANSFERASE GSTA"/>
    <property type="match status" value="1"/>
</dbReference>
<dbReference type="Proteomes" id="UP000005019">
    <property type="component" value="Unassembled WGS sequence"/>
</dbReference>
<proteinExistence type="predicted"/>
<dbReference type="SUPFAM" id="SSF47616">
    <property type="entry name" value="GST C-terminal domain-like"/>
    <property type="match status" value="1"/>
</dbReference>
<dbReference type="Pfam" id="PF13410">
    <property type="entry name" value="GST_C_2"/>
    <property type="match status" value="1"/>
</dbReference>
<dbReference type="InterPro" id="IPR004045">
    <property type="entry name" value="Glutathione_S-Trfase_N"/>
</dbReference>
<dbReference type="CDD" id="cd03057">
    <property type="entry name" value="GST_N_Beta"/>
    <property type="match status" value="1"/>
</dbReference>
<dbReference type="OrthoDB" id="8772754at2"/>
<dbReference type="eggNOG" id="COG0625">
    <property type="taxonomic scope" value="Bacteria"/>
</dbReference>
<dbReference type="SFLD" id="SFLDG01150">
    <property type="entry name" value="Main.1:_Beta-like"/>
    <property type="match status" value="1"/>
</dbReference>
<comment type="caution">
    <text evidence="3">The sequence shown here is derived from an EMBL/GenBank/DDBJ whole genome shotgun (WGS) entry which is preliminary data.</text>
</comment>
<dbReference type="SUPFAM" id="SSF52833">
    <property type="entry name" value="Thioredoxin-like"/>
    <property type="match status" value="1"/>
</dbReference>
<reference evidence="3 4" key="1">
    <citation type="journal article" date="2011" name="J. Bacteriol.">
        <title>Genome sequence of Methyloversatilis universalis FAM5T, a methylotrophic representative of the order Rhodocyclales.</title>
        <authorList>
            <person name="Kittichotirat W."/>
            <person name="Good N.M."/>
            <person name="Hall R."/>
            <person name="Bringel F."/>
            <person name="Lajus A."/>
            <person name="Medigue C."/>
            <person name="Smalley N.E."/>
            <person name="Beck D."/>
            <person name="Bumgarner R."/>
            <person name="Vuilleumier S."/>
            <person name="Kalyuzhnaya M.G."/>
        </authorList>
    </citation>
    <scope>NUCLEOTIDE SEQUENCE [LARGE SCALE GENOMIC DNA]</scope>
    <source>
        <strain evidence="4">ATCC BAA-1314 / JCM 13912 / FAM5</strain>
    </source>
</reference>
<protein>
    <submittedName>
        <fullName evidence="3">Glutathione S-transferase</fullName>
    </submittedName>
</protein>
<dbReference type="Gene3D" id="1.20.1050.10">
    <property type="match status" value="1"/>
</dbReference>
<dbReference type="RefSeq" id="WP_008063165.1">
    <property type="nucleotide sequence ID" value="NZ_AFHG01000053.1"/>
</dbReference>
<accession>F5RFG2</accession>
<dbReference type="Gene3D" id="3.40.30.10">
    <property type="entry name" value="Glutaredoxin"/>
    <property type="match status" value="1"/>
</dbReference>
<feature type="domain" description="GST N-terminal" evidence="1">
    <location>
        <begin position="1"/>
        <end position="81"/>
    </location>
</feature>
<evidence type="ECO:0000259" key="2">
    <source>
        <dbReference type="PROSITE" id="PS50405"/>
    </source>
</evidence>
<dbReference type="InterPro" id="IPR036282">
    <property type="entry name" value="Glutathione-S-Trfase_C_sf"/>
</dbReference>
<dbReference type="CDD" id="cd03188">
    <property type="entry name" value="GST_C_Beta"/>
    <property type="match status" value="1"/>
</dbReference>
<evidence type="ECO:0000259" key="1">
    <source>
        <dbReference type="PROSITE" id="PS50404"/>
    </source>
</evidence>
<dbReference type="SFLD" id="SFLDS00019">
    <property type="entry name" value="Glutathione_Transferase_(cytos"/>
    <property type="match status" value="1"/>
</dbReference>
<dbReference type="EMBL" id="AFHG01000053">
    <property type="protein sequence ID" value="EGK70814.1"/>
    <property type="molecule type" value="Genomic_DNA"/>
</dbReference>
<dbReference type="PANTHER" id="PTHR44051">
    <property type="entry name" value="GLUTATHIONE S-TRANSFERASE-RELATED"/>
    <property type="match status" value="1"/>
</dbReference>
<evidence type="ECO:0000313" key="3">
    <source>
        <dbReference type="EMBL" id="EGK70814.1"/>
    </source>
</evidence>
<dbReference type="NCBIfam" id="NF007831">
    <property type="entry name" value="PRK10542.1"/>
    <property type="match status" value="1"/>
</dbReference>
<organism evidence="3 4">
    <name type="scientific">Methyloversatilis universalis (strain ATCC BAA-1314 / DSM 25237 / JCM 13912 / CCUG 52030 / FAM5)</name>
    <dbReference type="NCBI Taxonomy" id="1000565"/>
    <lineage>
        <taxon>Bacteria</taxon>
        <taxon>Pseudomonadati</taxon>
        <taxon>Pseudomonadota</taxon>
        <taxon>Betaproteobacteria</taxon>
        <taxon>Nitrosomonadales</taxon>
        <taxon>Sterolibacteriaceae</taxon>
        <taxon>Methyloversatilis</taxon>
    </lineage>
</organism>
<sequence>MKLFYLPGACSLAPHIVLREAGLPFELVRVDLKSQTTADGTPFGSISSKGQVPALQLDDGEVLTEGPVIAQYVADQVPDRRLIPEAGSRERYRVMAWQNFITSELHKGYSPLFNPLFDAAARKVAADILLRKFTWVDSQLGEDGWLCGPDFTVADAYLYVVAGWSAWVSLDLSQLPRLQAYLARVAARPAVQAARAAEGLKG</sequence>
<dbReference type="InterPro" id="IPR010987">
    <property type="entry name" value="Glutathione-S-Trfase_C-like"/>
</dbReference>
<name>F5RFG2_METUF</name>
<keyword evidence="3" id="KW-0808">Transferase</keyword>
<dbReference type="GO" id="GO:0016740">
    <property type="term" value="F:transferase activity"/>
    <property type="evidence" value="ECO:0007669"/>
    <property type="project" value="UniProtKB-KW"/>
</dbReference>
<dbReference type="AlphaFoldDB" id="F5RFG2"/>
<dbReference type="SFLD" id="SFLDG00358">
    <property type="entry name" value="Main_(cytGST)"/>
    <property type="match status" value="1"/>
</dbReference>
<feature type="domain" description="GST C-terminal" evidence="2">
    <location>
        <begin position="87"/>
        <end position="202"/>
    </location>
</feature>
<dbReference type="PROSITE" id="PS50404">
    <property type="entry name" value="GST_NTER"/>
    <property type="match status" value="1"/>
</dbReference>
<keyword evidence="4" id="KW-1185">Reference proteome</keyword>